<dbReference type="Proteomes" id="UP001341840">
    <property type="component" value="Unassembled WGS sequence"/>
</dbReference>
<evidence type="ECO:0000313" key="3">
    <source>
        <dbReference type="Proteomes" id="UP001341840"/>
    </source>
</evidence>
<proteinExistence type="predicted"/>
<evidence type="ECO:0000256" key="1">
    <source>
        <dbReference type="SAM" id="MobiDB-lite"/>
    </source>
</evidence>
<organism evidence="2 3">
    <name type="scientific">Stylosanthes scabra</name>
    <dbReference type="NCBI Taxonomy" id="79078"/>
    <lineage>
        <taxon>Eukaryota</taxon>
        <taxon>Viridiplantae</taxon>
        <taxon>Streptophyta</taxon>
        <taxon>Embryophyta</taxon>
        <taxon>Tracheophyta</taxon>
        <taxon>Spermatophyta</taxon>
        <taxon>Magnoliopsida</taxon>
        <taxon>eudicotyledons</taxon>
        <taxon>Gunneridae</taxon>
        <taxon>Pentapetalae</taxon>
        <taxon>rosids</taxon>
        <taxon>fabids</taxon>
        <taxon>Fabales</taxon>
        <taxon>Fabaceae</taxon>
        <taxon>Papilionoideae</taxon>
        <taxon>50 kb inversion clade</taxon>
        <taxon>dalbergioids sensu lato</taxon>
        <taxon>Dalbergieae</taxon>
        <taxon>Pterocarpus clade</taxon>
        <taxon>Stylosanthes</taxon>
    </lineage>
</organism>
<sequence length="438" mass="50537">MARQMGFSQAIPAPYSIDPNKQICRFFPHSFKEIRSFLSENVLTRTFYYPIACRTSNFVTKGFIKWWDAYYRQYNRSLDEMITVINRKKEQIKEGEKLVQEEKTTQKRKVKRILELNKTKKAIPNVERIEEPVIPEPDQSLDIILNKEKSPCGLSSEGYSLSPSPKSIEKANPFLEEIDKTLDNQVQKINSPLEERDLIQEDTSTTTKVPIQPGLNRIIQIDPRIQFQEKFEETRAASVEKVKQSMKPLPSIPVIEIGAGDSDLDDLLQVISETKAGSEQGISNSDNKSVQQEKEDTPIQKARSESLKKVLLKSAAEKMIRLMNQPLDMLQKDPYWNNELVKVTSYLIEQQFLEKYRVQVSYFEKIFENLFLTREKLSDVRLKVAMIQENSNGLIIAEKALKEKDALYEKHLANANDTLEELSRDKDALVKKLTEIQA</sequence>
<feature type="region of interest" description="Disordered" evidence="1">
    <location>
        <begin position="275"/>
        <end position="299"/>
    </location>
</feature>
<name>A0ABU6WDV7_9FABA</name>
<feature type="compositionally biased region" description="Polar residues" evidence="1">
    <location>
        <begin position="275"/>
        <end position="290"/>
    </location>
</feature>
<reference evidence="2 3" key="1">
    <citation type="journal article" date="2023" name="Plants (Basel)">
        <title>Bridging the Gap: Combining Genomics and Transcriptomics Approaches to Understand Stylosanthes scabra, an Orphan Legume from the Brazilian Caatinga.</title>
        <authorList>
            <person name="Ferreira-Neto J.R.C."/>
            <person name="da Silva M.D."/>
            <person name="Binneck E."/>
            <person name="de Melo N.F."/>
            <person name="da Silva R.H."/>
            <person name="de Melo A.L.T.M."/>
            <person name="Pandolfi V."/>
            <person name="Bustamante F.O."/>
            <person name="Brasileiro-Vidal A.C."/>
            <person name="Benko-Iseppon A.M."/>
        </authorList>
    </citation>
    <scope>NUCLEOTIDE SEQUENCE [LARGE SCALE GENOMIC DNA]</scope>
    <source>
        <tissue evidence="2">Leaves</tissue>
    </source>
</reference>
<accession>A0ABU6WDV7</accession>
<evidence type="ECO:0000313" key="2">
    <source>
        <dbReference type="EMBL" id="MED6184009.1"/>
    </source>
</evidence>
<gene>
    <name evidence="2" type="ORF">PIB30_043193</name>
</gene>
<dbReference type="EMBL" id="JASCZI010181493">
    <property type="protein sequence ID" value="MED6184009.1"/>
    <property type="molecule type" value="Genomic_DNA"/>
</dbReference>
<keyword evidence="3" id="KW-1185">Reference proteome</keyword>
<comment type="caution">
    <text evidence="2">The sequence shown here is derived from an EMBL/GenBank/DDBJ whole genome shotgun (WGS) entry which is preliminary data.</text>
</comment>
<protein>
    <submittedName>
        <fullName evidence="2">Uncharacterized protein</fullName>
    </submittedName>
</protein>